<dbReference type="Pfam" id="PF11765">
    <property type="entry name" value="Hyphal_reg_CWP"/>
    <property type="match status" value="1"/>
</dbReference>
<dbReference type="GeneID" id="76151975"/>
<keyword evidence="8" id="KW-1185">Reference proteome</keyword>
<dbReference type="RefSeq" id="XP_051607591.1">
    <property type="nucleotide sequence ID" value="XM_051753384.1"/>
</dbReference>
<protein>
    <recommendedName>
        <fullName evidence="6">Hyphally-regulated cell wall protein N-terminal domain-containing protein</fullName>
    </recommendedName>
</protein>
<evidence type="ECO:0000256" key="4">
    <source>
        <dbReference type="ARBA" id="ARBA00022729"/>
    </source>
</evidence>
<evidence type="ECO:0000256" key="1">
    <source>
        <dbReference type="ARBA" id="ARBA00004191"/>
    </source>
</evidence>
<dbReference type="InterPro" id="IPR021031">
    <property type="entry name" value="Hyphal-reg_cell_wall_N"/>
</dbReference>
<dbReference type="GO" id="GO:0009277">
    <property type="term" value="C:fungal-type cell wall"/>
    <property type="evidence" value="ECO:0007669"/>
    <property type="project" value="UniProtKB-ARBA"/>
</dbReference>
<sequence>MLRMMGWIIAPKEDTPCRIFAMGLDVTTNRVDRGIISLDVGDITIHSGAYWSIINNAVSAFVSSLNVQSNAGLYISSTSPLIGLQVTLLGLLNSITNNGVISFNALASLTSSNYNLVGLSFTNNGEMYLGASGVV</sequence>
<organism evidence="7 8">
    <name type="scientific">Candida theae</name>
    <dbReference type="NCBI Taxonomy" id="1198502"/>
    <lineage>
        <taxon>Eukaryota</taxon>
        <taxon>Fungi</taxon>
        <taxon>Dikarya</taxon>
        <taxon>Ascomycota</taxon>
        <taxon>Saccharomycotina</taxon>
        <taxon>Pichiomycetes</taxon>
        <taxon>Debaryomycetaceae</taxon>
        <taxon>Candida/Lodderomyces clade</taxon>
        <taxon>Candida</taxon>
    </lineage>
</organism>
<evidence type="ECO:0000256" key="5">
    <source>
        <dbReference type="ARBA" id="ARBA00023180"/>
    </source>
</evidence>
<keyword evidence="4" id="KW-0732">Signal</keyword>
<feature type="non-terminal residue" evidence="7">
    <location>
        <position position="135"/>
    </location>
</feature>
<comment type="caution">
    <text evidence="7">The sequence shown here is derived from an EMBL/GenBank/DDBJ whole genome shotgun (WGS) entry which is preliminary data.</text>
</comment>
<proteinExistence type="predicted"/>
<comment type="subcellular location">
    <subcellularLocation>
        <location evidence="1">Secreted</location>
        <location evidence="1">Cell wall</location>
    </subcellularLocation>
</comment>
<dbReference type="AlphaFoldDB" id="A0AAD5FXF3"/>
<evidence type="ECO:0000313" key="7">
    <source>
        <dbReference type="EMBL" id="KAI5954702.1"/>
    </source>
</evidence>
<keyword evidence="3" id="KW-0964">Secreted</keyword>
<reference evidence="7 8" key="1">
    <citation type="journal article" date="2022" name="DNA Res.">
        <title>Genome analysis of five recently described species of the CUG-Ser clade uncovers Candida theae as a new hybrid lineage with pathogenic potential in the Candida parapsilosis species complex.</title>
        <authorList>
            <person name="Mixao V."/>
            <person name="Del Olmo V."/>
            <person name="Hegedusova E."/>
            <person name="Saus E."/>
            <person name="Pryszcz L."/>
            <person name="Cillingova A."/>
            <person name="Nosek J."/>
            <person name="Gabaldon T."/>
        </authorList>
    </citation>
    <scope>NUCLEOTIDE SEQUENCE [LARGE SCALE GENOMIC DNA]</scope>
    <source>
        <strain evidence="7 8">CBS 12239</strain>
    </source>
</reference>
<evidence type="ECO:0000313" key="8">
    <source>
        <dbReference type="Proteomes" id="UP001204833"/>
    </source>
</evidence>
<name>A0AAD5FXF3_9ASCO</name>
<evidence type="ECO:0000256" key="3">
    <source>
        <dbReference type="ARBA" id="ARBA00022525"/>
    </source>
</evidence>
<keyword evidence="2" id="KW-0134">Cell wall</keyword>
<gene>
    <name evidence="7" type="ORF">KGF57_003917</name>
</gene>
<evidence type="ECO:0000259" key="6">
    <source>
        <dbReference type="Pfam" id="PF11765"/>
    </source>
</evidence>
<dbReference type="EMBL" id="JAIHNG010000135">
    <property type="protein sequence ID" value="KAI5954702.1"/>
    <property type="molecule type" value="Genomic_DNA"/>
</dbReference>
<evidence type="ECO:0000256" key="2">
    <source>
        <dbReference type="ARBA" id="ARBA00022512"/>
    </source>
</evidence>
<feature type="domain" description="Hyphally-regulated cell wall protein N-terminal" evidence="6">
    <location>
        <begin position="20"/>
        <end position="133"/>
    </location>
</feature>
<keyword evidence="5" id="KW-0325">Glycoprotein</keyword>
<accession>A0AAD5FXF3</accession>
<dbReference type="Proteomes" id="UP001204833">
    <property type="component" value="Unassembled WGS sequence"/>
</dbReference>